<evidence type="ECO:0000313" key="8">
    <source>
        <dbReference type="EMBL" id="MED6167502.1"/>
    </source>
</evidence>
<dbReference type="InterPro" id="IPR045843">
    <property type="entry name" value="IND-like"/>
</dbReference>
<evidence type="ECO:0000256" key="5">
    <source>
        <dbReference type="ARBA" id="ARBA00023242"/>
    </source>
</evidence>
<evidence type="ECO:0000256" key="6">
    <source>
        <dbReference type="SAM" id="MobiDB-lite"/>
    </source>
</evidence>
<gene>
    <name evidence="8" type="ORF">PIB30_003474</name>
</gene>
<feature type="compositionally biased region" description="Low complexity" evidence="6">
    <location>
        <begin position="254"/>
        <end position="276"/>
    </location>
</feature>
<keyword evidence="5" id="KW-0539">Nucleus</keyword>
<dbReference type="EMBL" id="JASCZI010151041">
    <property type="protein sequence ID" value="MED6167502.1"/>
    <property type="molecule type" value="Genomic_DNA"/>
</dbReference>
<dbReference type="Proteomes" id="UP001341840">
    <property type="component" value="Unassembled WGS sequence"/>
</dbReference>
<keyword evidence="9" id="KW-1185">Reference proteome</keyword>
<evidence type="ECO:0000256" key="4">
    <source>
        <dbReference type="ARBA" id="ARBA00023163"/>
    </source>
</evidence>
<feature type="compositionally biased region" description="Polar residues" evidence="6">
    <location>
        <begin position="240"/>
        <end position="253"/>
    </location>
</feature>
<feature type="domain" description="BHLH" evidence="7">
    <location>
        <begin position="380"/>
        <end position="429"/>
    </location>
</feature>
<dbReference type="InterPro" id="IPR045239">
    <property type="entry name" value="bHLH95_bHLH"/>
</dbReference>
<proteinExistence type="predicted"/>
<comment type="subcellular location">
    <subcellularLocation>
        <location evidence="1">Nucleus</location>
    </subcellularLocation>
</comment>
<feature type="compositionally biased region" description="Polar residues" evidence="6">
    <location>
        <begin position="179"/>
        <end position="196"/>
    </location>
</feature>
<evidence type="ECO:0000256" key="3">
    <source>
        <dbReference type="ARBA" id="ARBA00023125"/>
    </source>
</evidence>
<feature type="region of interest" description="Disordered" evidence="6">
    <location>
        <begin position="216"/>
        <end position="304"/>
    </location>
</feature>
<protein>
    <recommendedName>
        <fullName evidence="7">BHLH domain-containing protein</fullName>
    </recommendedName>
</protein>
<accession>A0ABU6V3K2</accession>
<organism evidence="8 9">
    <name type="scientific">Stylosanthes scabra</name>
    <dbReference type="NCBI Taxonomy" id="79078"/>
    <lineage>
        <taxon>Eukaryota</taxon>
        <taxon>Viridiplantae</taxon>
        <taxon>Streptophyta</taxon>
        <taxon>Embryophyta</taxon>
        <taxon>Tracheophyta</taxon>
        <taxon>Spermatophyta</taxon>
        <taxon>Magnoliopsida</taxon>
        <taxon>eudicotyledons</taxon>
        <taxon>Gunneridae</taxon>
        <taxon>Pentapetalae</taxon>
        <taxon>rosids</taxon>
        <taxon>fabids</taxon>
        <taxon>Fabales</taxon>
        <taxon>Fabaceae</taxon>
        <taxon>Papilionoideae</taxon>
        <taxon>50 kb inversion clade</taxon>
        <taxon>dalbergioids sensu lato</taxon>
        <taxon>Dalbergieae</taxon>
        <taxon>Pterocarpus clade</taxon>
        <taxon>Stylosanthes</taxon>
    </lineage>
</organism>
<evidence type="ECO:0000259" key="7">
    <source>
        <dbReference type="PROSITE" id="PS50888"/>
    </source>
</evidence>
<reference evidence="8 9" key="1">
    <citation type="journal article" date="2023" name="Plants (Basel)">
        <title>Bridging the Gap: Combining Genomics and Transcriptomics Approaches to Understand Stylosanthes scabra, an Orphan Legume from the Brazilian Caatinga.</title>
        <authorList>
            <person name="Ferreira-Neto J.R.C."/>
            <person name="da Silva M.D."/>
            <person name="Binneck E."/>
            <person name="de Melo N.F."/>
            <person name="da Silva R.H."/>
            <person name="de Melo A.L.T.M."/>
            <person name="Pandolfi V."/>
            <person name="Bustamante F.O."/>
            <person name="Brasileiro-Vidal A.C."/>
            <person name="Benko-Iseppon A.M."/>
        </authorList>
    </citation>
    <scope>NUCLEOTIDE SEQUENCE [LARGE SCALE GENOMIC DNA]</scope>
    <source>
        <tissue evidence="8">Leaves</tissue>
    </source>
</reference>
<dbReference type="SUPFAM" id="SSF47459">
    <property type="entry name" value="HLH, helix-loop-helix DNA-binding domain"/>
    <property type="match status" value="1"/>
</dbReference>
<feature type="compositionally biased region" description="Gly residues" evidence="6">
    <location>
        <begin position="67"/>
        <end position="76"/>
    </location>
</feature>
<keyword evidence="3" id="KW-0238">DNA-binding</keyword>
<feature type="compositionally biased region" description="Low complexity" evidence="6">
    <location>
        <begin position="291"/>
        <end position="304"/>
    </location>
</feature>
<dbReference type="InterPro" id="IPR036638">
    <property type="entry name" value="HLH_DNA-bd_sf"/>
</dbReference>
<dbReference type="PROSITE" id="PS50888">
    <property type="entry name" value="BHLH"/>
    <property type="match status" value="1"/>
</dbReference>
<comment type="caution">
    <text evidence="8">The sequence shown here is derived from an EMBL/GenBank/DDBJ whole genome shotgun (WGS) entry which is preliminary data.</text>
</comment>
<dbReference type="InterPro" id="IPR011598">
    <property type="entry name" value="bHLH_dom"/>
</dbReference>
<evidence type="ECO:0000256" key="1">
    <source>
        <dbReference type="ARBA" id="ARBA00004123"/>
    </source>
</evidence>
<feature type="region of interest" description="Disordered" evidence="6">
    <location>
        <begin position="62"/>
        <end position="100"/>
    </location>
</feature>
<feature type="region of interest" description="Disordered" evidence="6">
    <location>
        <begin position="446"/>
        <end position="468"/>
    </location>
</feature>
<dbReference type="CDD" id="cd11393">
    <property type="entry name" value="bHLH_AtbHLH_like"/>
    <property type="match status" value="1"/>
</dbReference>
<name>A0ABU6V3K2_9FABA</name>
<evidence type="ECO:0000256" key="2">
    <source>
        <dbReference type="ARBA" id="ARBA00023015"/>
    </source>
</evidence>
<dbReference type="Gene3D" id="4.10.280.10">
    <property type="entry name" value="Helix-loop-helix DNA-binding domain"/>
    <property type="match status" value="1"/>
</dbReference>
<dbReference type="PANTHER" id="PTHR16223:SF46">
    <property type="entry name" value="TRANSCRIPTION FACTOR BHLH123"/>
    <property type="match status" value="1"/>
</dbReference>
<dbReference type="SMART" id="SM00353">
    <property type="entry name" value="HLH"/>
    <property type="match status" value="1"/>
</dbReference>
<sequence length="500" mass="54466">MFIEAVAFCEDSFIETRKEVIISMAEDQFQASGNWWENPAIRNNWQQQQEESDHIIKPTRVSLDSSVGGGSGGAGGSPSVVFHDPQKLQPPDSAAATSSTDPNLHFMALGLSSPPIDWNQQPSFLRGEKGGDNSFRAMLQEEGGGGGAAMGLSAQQVHQWRSPENEFKNNRGFCLEQNQFSPQYSSGDSTVTSQQGFHHHHHQNMDHSAVLYGSPSSILQGLLGPDHHHQQQQQANHHNTNFSSYHPTSNYGLSSSGSNEFVPSSSSSNWSNNNNNKVPQFLRGSPPKQLSNSSSSSPITTSNTSLHFTNNAPFWNAAAAATDSKDVRSSSTFFPNSLQPPFFTAPSFDVQSKNMSEMRDSGAVVKKSGSEGTPKRPRNETTPSPLPAFKVRKEKMGDRITALQQLVSPFGKTDTASVLSEAIEYIKFLHEQVTVLSTPYMKSGAPIQIQQSSGKSKEGEGPKQDLRSRGLCLVPVSSTFPMTHETTVDFWTPTFGGGSR</sequence>
<evidence type="ECO:0000313" key="9">
    <source>
        <dbReference type="Proteomes" id="UP001341840"/>
    </source>
</evidence>
<keyword evidence="4" id="KW-0804">Transcription</keyword>
<dbReference type="PANTHER" id="PTHR16223">
    <property type="entry name" value="TRANSCRIPTION FACTOR BHLH83-RELATED"/>
    <property type="match status" value="1"/>
</dbReference>
<keyword evidence="2" id="KW-0805">Transcription regulation</keyword>
<feature type="region of interest" description="Disordered" evidence="6">
    <location>
        <begin position="179"/>
        <end position="203"/>
    </location>
</feature>
<feature type="region of interest" description="Disordered" evidence="6">
    <location>
        <begin position="356"/>
        <end position="386"/>
    </location>
</feature>
<feature type="compositionally biased region" description="Basic and acidic residues" evidence="6">
    <location>
        <begin position="455"/>
        <end position="468"/>
    </location>
</feature>